<evidence type="ECO:0000256" key="2">
    <source>
        <dbReference type="ARBA" id="ARBA00007783"/>
    </source>
</evidence>
<protein>
    <recommendedName>
        <fullName evidence="9">Transport permease protein</fullName>
    </recommendedName>
</protein>
<keyword evidence="4 9" id="KW-1003">Cell membrane</keyword>
<evidence type="ECO:0000256" key="1">
    <source>
        <dbReference type="ARBA" id="ARBA00004429"/>
    </source>
</evidence>
<dbReference type="GO" id="GO:0043190">
    <property type="term" value="C:ATP-binding cassette (ABC) transporter complex"/>
    <property type="evidence" value="ECO:0007669"/>
    <property type="project" value="InterPro"/>
</dbReference>
<dbReference type="PROSITE" id="PS51012">
    <property type="entry name" value="ABC_TM2"/>
    <property type="match status" value="1"/>
</dbReference>
<organism evidence="11 12">
    <name type="scientific">Neptunomonas phycophila</name>
    <dbReference type="NCBI Taxonomy" id="1572645"/>
    <lineage>
        <taxon>Bacteria</taxon>
        <taxon>Pseudomonadati</taxon>
        <taxon>Pseudomonadota</taxon>
        <taxon>Gammaproteobacteria</taxon>
        <taxon>Oceanospirillales</taxon>
        <taxon>Oceanospirillaceae</taxon>
        <taxon>Neptunomonas</taxon>
    </lineage>
</organism>
<comment type="similarity">
    <text evidence="2 9">Belongs to the ABC-2 integral membrane protein family.</text>
</comment>
<dbReference type="Pfam" id="PF01061">
    <property type="entry name" value="ABC2_membrane"/>
    <property type="match status" value="1"/>
</dbReference>
<evidence type="ECO:0000256" key="7">
    <source>
        <dbReference type="ARBA" id="ARBA00022989"/>
    </source>
</evidence>
<evidence type="ECO:0000256" key="6">
    <source>
        <dbReference type="ARBA" id="ARBA00022692"/>
    </source>
</evidence>
<sequence length="264" mass="30334">MKANVRTSWQVTRSVWYALFMREALARTTADRMAWFWMIFEPIAVIALMVGIRTLVMGKNQLILNAEFIPWLIIGLMGFFLYRENMIRLMGAIDSNKGLFAYRQVKPVDPVLIRSFVEATLRSFVFLLFIFVGVLLGLDMLPDKPLIAIWAWFSLWMLGLGTGLTLSALNKLIPEVGNIAKLLALPLLLVSGVIFPASIIPHHLQLFFLWNPIPHGLEILRNGFFHQYPVINGVSLVYLWFWALLLLCLGFILHLRYEMRLKAK</sequence>
<feature type="domain" description="ABC transmembrane type-2" evidence="10">
    <location>
        <begin position="33"/>
        <end position="257"/>
    </location>
</feature>
<dbReference type="InterPro" id="IPR013525">
    <property type="entry name" value="ABC2_TM"/>
</dbReference>
<evidence type="ECO:0000256" key="4">
    <source>
        <dbReference type="ARBA" id="ARBA00022475"/>
    </source>
</evidence>
<dbReference type="PANTHER" id="PTHR30413:SF8">
    <property type="entry name" value="TRANSPORT PERMEASE PROTEIN"/>
    <property type="match status" value="1"/>
</dbReference>
<feature type="transmembrane region" description="Helical" evidence="9">
    <location>
        <begin position="62"/>
        <end position="82"/>
    </location>
</feature>
<comment type="caution">
    <text evidence="11">The sequence shown here is derived from an EMBL/GenBank/DDBJ whole genome shotgun (WGS) entry which is preliminary data.</text>
</comment>
<evidence type="ECO:0000256" key="5">
    <source>
        <dbReference type="ARBA" id="ARBA00022519"/>
    </source>
</evidence>
<dbReference type="Proteomes" id="UP001169862">
    <property type="component" value="Unassembled WGS sequence"/>
</dbReference>
<dbReference type="RefSeq" id="WP_303552422.1">
    <property type="nucleotide sequence ID" value="NZ_JAUOPG010000016.1"/>
</dbReference>
<dbReference type="GO" id="GO:0140359">
    <property type="term" value="F:ABC-type transporter activity"/>
    <property type="evidence" value="ECO:0007669"/>
    <property type="project" value="InterPro"/>
</dbReference>
<evidence type="ECO:0000259" key="10">
    <source>
        <dbReference type="PROSITE" id="PS51012"/>
    </source>
</evidence>
<gene>
    <name evidence="11" type="ORF">Q4490_17465</name>
</gene>
<name>A0AAW7XM17_9GAMM</name>
<keyword evidence="5" id="KW-0997">Cell inner membrane</keyword>
<dbReference type="InterPro" id="IPR000412">
    <property type="entry name" value="ABC_2_transport"/>
</dbReference>
<feature type="transmembrane region" description="Helical" evidence="9">
    <location>
        <begin position="230"/>
        <end position="255"/>
    </location>
</feature>
<dbReference type="AlphaFoldDB" id="A0AAW7XM17"/>
<evidence type="ECO:0000256" key="9">
    <source>
        <dbReference type="RuleBase" id="RU361157"/>
    </source>
</evidence>
<dbReference type="PANTHER" id="PTHR30413">
    <property type="entry name" value="INNER MEMBRANE TRANSPORT PERMEASE"/>
    <property type="match status" value="1"/>
</dbReference>
<evidence type="ECO:0000256" key="8">
    <source>
        <dbReference type="ARBA" id="ARBA00023136"/>
    </source>
</evidence>
<dbReference type="GO" id="GO:0015920">
    <property type="term" value="P:lipopolysaccharide transport"/>
    <property type="evidence" value="ECO:0007669"/>
    <property type="project" value="TreeGrafter"/>
</dbReference>
<evidence type="ECO:0000313" key="11">
    <source>
        <dbReference type="EMBL" id="MDO6455354.1"/>
    </source>
</evidence>
<comment type="subcellular location">
    <subcellularLocation>
        <location evidence="1 9">Cell inner membrane</location>
        <topology evidence="1 9">Multi-pass membrane protein</topology>
    </subcellularLocation>
</comment>
<accession>A0AAW7XM17</accession>
<keyword evidence="8 9" id="KW-0472">Membrane</keyword>
<reference evidence="11" key="1">
    <citation type="submission" date="2023-07" db="EMBL/GenBank/DDBJ databases">
        <title>Genome content predicts the carbon catabolic preferences of heterotrophic bacteria.</title>
        <authorList>
            <person name="Gralka M."/>
        </authorList>
    </citation>
    <scope>NUCLEOTIDE SEQUENCE</scope>
    <source>
        <strain evidence="11">I2M16</strain>
    </source>
</reference>
<keyword evidence="6 9" id="KW-0812">Transmembrane</keyword>
<keyword evidence="3 9" id="KW-0813">Transport</keyword>
<feature type="transmembrane region" description="Helical" evidence="9">
    <location>
        <begin position="182"/>
        <end position="210"/>
    </location>
</feature>
<dbReference type="PRINTS" id="PR00164">
    <property type="entry name" value="ABC2TRNSPORT"/>
</dbReference>
<evidence type="ECO:0000313" key="12">
    <source>
        <dbReference type="Proteomes" id="UP001169862"/>
    </source>
</evidence>
<feature type="transmembrane region" description="Helical" evidence="9">
    <location>
        <begin position="147"/>
        <end position="170"/>
    </location>
</feature>
<feature type="transmembrane region" description="Helical" evidence="9">
    <location>
        <begin position="34"/>
        <end position="56"/>
    </location>
</feature>
<feature type="transmembrane region" description="Helical" evidence="9">
    <location>
        <begin position="124"/>
        <end position="141"/>
    </location>
</feature>
<proteinExistence type="inferred from homology"/>
<evidence type="ECO:0000256" key="3">
    <source>
        <dbReference type="ARBA" id="ARBA00022448"/>
    </source>
</evidence>
<dbReference type="EMBL" id="JAUOPG010000016">
    <property type="protein sequence ID" value="MDO6455354.1"/>
    <property type="molecule type" value="Genomic_DNA"/>
</dbReference>
<keyword evidence="7 9" id="KW-1133">Transmembrane helix</keyword>
<dbReference type="InterPro" id="IPR047817">
    <property type="entry name" value="ABC2_TM_bact-type"/>
</dbReference>